<dbReference type="InterPro" id="IPR027417">
    <property type="entry name" value="P-loop_NTPase"/>
</dbReference>
<dbReference type="Gene3D" id="3.40.50.300">
    <property type="entry name" value="P-loop containing nucleotide triphosphate hydrolases"/>
    <property type="match status" value="1"/>
</dbReference>
<organism evidence="1 2">
    <name type="scientific">Glaesserella parasuis</name>
    <name type="common">Haemophilus parasuis</name>
    <dbReference type="NCBI Taxonomy" id="738"/>
    <lineage>
        <taxon>Bacteria</taxon>
        <taxon>Pseudomonadati</taxon>
        <taxon>Pseudomonadota</taxon>
        <taxon>Gammaproteobacteria</taxon>
        <taxon>Pasteurellales</taxon>
        <taxon>Pasteurellaceae</taxon>
        <taxon>Glaesserella</taxon>
    </lineage>
</organism>
<protein>
    <submittedName>
        <fullName evidence="1">Uncharacterized protein</fullName>
    </submittedName>
</protein>
<dbReference type="Proteomes" id="UP000509790">
    <property type="component" value="Chromosome"/>
</dbReference>
<evidence type="ECO:0000313" key="2">
    <source>
        <dbReference type="Proteomes" id="UP000509790"/>
    </source>
</evidence>
<name>A0A859IE38_GLAPU</name>
<gene>
    <name evidence="1" type="ORF">FLK62_02625</name>
</gene>
<evidence type="ECO:0000313" key="1">
    <source>
        <dbReference type="EMBL" id="QKY72246.1"/>
    </source>
</evidence>
<sequence length="199" mass="22958">MQCLFEHPKSSKIEKLLIDLAKRGRAFGLHMIMSTQTLTGYTISSELLTQFKMRIAFTVNTSDSMKIFMIGNEAPVYLKPFQFILNDGMGVKENNQRILMNKPADDLMIQEVIEQYRGRDYECIVINTITRDDISMHSSLSDNSISSSISVLDDKNDVINFFNSEINKEKNDIFLKESESAENIPPVDTDWDKYFDKFR</sequence>
<dbReference type="AlphaFoldDB" id="A0A859IE38"/>
<dbReference type="EMBL" id="CP041334">
    <property type="protein sequence ID" value="QKY72246.1"/>
    <property type="molecule type" value="Genomic_DNA"/>
</dbReference>
<proteinExistence type="predicted"/>
<reference evidence="1 2" key="1">
    <citation type="submission" date="2019-06" db="EMBL/GenBank/DDBJ databases">
        <title>Complete genome sequence of Haemophilus parasuis HPS412.</title>
        <authorList>
            <person name="Yang S."/>
            <person name="Huang C."/>
        </authorList>
    </citation>
    <scope>NUCLEOTIDE SEQUENCE [LARGE SCALE GENOMIC DNA]</scope>
    <source>
        <strain evidence="1 2">HPS412</strain>
    </source>
</reference>
<dbReference type="RefSeq" id="WP_157686070.1">
    <property type="nucleotide sequence ID" value="NZ_CP009237.1"/>
</dbReference>
<accession>A0A859IE38</accession>